<organism evidence="1">
    <name type="scientific">Brassica cretica</name>
    <name type="common">Mustard</name>
    <dbReference type="NCBI Taxonomy" id="69181"/>
    <lineage>
        <taxon>Eukaryota</taxon>
        <taxon>Viridiplantae</taxon>
        <taxon>Streptophyta</taxon>
        <taxon>Embryophyta</taxon>
        <taxon>Tracheophyta</taxon>
        <taxon>Spermatophyta</taxon>
        <taxon>Magnoliopsida</taxon>
        <taxon>eudicotyledons</taxon>
        <taxon>Gunneridae</taxon>
        <taxon>Pentapetalae</taxon>
        <taxon>rosids</taxon>
        <taxon>malvids</taxon>
        <taxon>Brassicales</taxon>
        <taxon>Brassicaceae</taxon>
        <taxon>Brassiceae</taxon>
        <taxon>Brassica</taxon>
    </lineage>
</organism>
<comment type="caution">
    <text evidence="1">The sequence shown here is derived from an EMBL/GenBank/DDBJ whole genome shotgun (WGS) entry which is preliminary data.</text>
</comment>
<name>A0A8S9FEF9_BRACR</name>
<accession>A0A8S9FEF9</accession>
<proteinExistence type="predicted"/>
<reference evidence="1" key="1">
    <citation type="submission" date="2019-12" db="EMBL/GenBank/DDBJ databases">
        <title>Genome sequencing and annotation of Brassica cretica.</title>
        <authorList>
            <person name="Studholme D.J."/>
            <person name="Sarris P.F."/>
        </authorList>
    </citation>
    <scope>NUCLEOTIDE SEQUENCE</scope>
    <source>
        <strain evidence="1">PFS-102/07</strain>
        <tissue evidence="1">Leaf</tissue>
    </source>
</reference>
<dbReference type="AlphaFoldDB" id="A0A8S9FEF9"/>
<protein>
    <submittedName>
        <fullName evidence="1">Uncharacterized protein</fullName>
    </submittedName>
</protein>
<evidence type="ECO:0000313" key="1">
    <source>
        <dbReference type="EMBL" id="KAF2530846.1"/>
    </source>
</evidence>
<dbReference type="EMBL" id="QGKY02002305">
    <property type="protein sequence ID" value="KAF2530846.1"/>
    <property type="molecule type" value="Genomic_DNA"/>
</dbReference>
<sequence length="189" mass="21919">MGLFFLTGKSCGMFVVTGVGSSLAVLLATTSQFPEKITEEEELADELCTRREYARWLVHSNILLESHWCWIFTCCSLSYYYSISRKGAIHCIVYVWLWITMIMKRVKESLAALMKLKITEEEELADELCTRREYARWLVRSNIFIREVMNATSADPDFEYIQEAGITLSGEDTNINFYPEREFCYPAPI</sequence>
<dbReference type="PANTHER" id="PTHR33740">
    <property type="entry name" value="GPI-ANCHORED ADHESIN-LIKE PROTEIN"/>
    <property type="match status" value="1"/>
</dbReference>
<gene>
    <name evidence="1" type="ORF">F2Q70_00031846</name>
</gene>
<dbReference type="PANTHER" id="PTHR33740:SF1">
    <property type="entry name" value="SLH DOMAIN PROTEIN"/>
    <property type="match status" value="1"/>
</dbReference>